<reference evidence="1 2" key="1">
    <citation type="submission" date="2020-08" db="EMBL/GenBank/DDBJ databases">
        <authorList>
            <person name="Koutsovoulos G."/>
            <person name="Danchin GJ E."/>
        </authorList>
    </citation>
    <scope>NUCLEOTIDE SEQUENCE [LARGE SCALE GENOMIC DNA]</scope>
</reference>
<dbReference type="AlphaFoldDB" id="A0A6V7YCS8"/>
<evidence type="ECO:0000313" key="1">
    <source>
        <dbReference type="EMBL" id="CAD2209489.1"/>
    </source>
</evidence>
<protein>
    <submittedName>
        <fullName evidence="1">Uncharacterized protein</fullName>
    </submittedName>
</protein>
<comment type="caution">
    <text evidence="1">The sequence shown here is derived from an EMBL/GenBank/DDBJ whole genome shotgun (WGS) entry which is preliminary data.</text>
</comment>
<dbReference type="Proteomes" id="UP000580250">
    <property type="component" value="Unassembled WGS sequence"/>
</dbReference>
<gene>
    <name evidence="1" type="ORF">MENT_LOCUS63663</name>
</gene>
<sequence>MKIGQKKTKKIYHDKDRFVYKAGAYKPLKSMGSKVIPIPSGIEKGVAVPMTVDSIVEKSGK</sequence>
<evidence type="ECO:0000313" key="2">
    <source>
        <dbReference type="Proteomes" id="UP000580250"/>
    </source>
</evidence>
<name>A0A6V7YCS8_MELEN</name>
<accession>A0A6V7YCS8</accession>
<organism evidence="1 2">
    <name type="scientific">Meloidogyne enterolobii</name>
    <name type="common">Root-knot nematode worm</name>
    <name type="synonym">Meloidogyne mayaguensis</name>
    <dbReference type="NCBI Taxonomy" id="390850"/>
    <lineage>
        <taxon>Eukaryota</taxon>
        <taxon>Metazoa</taxon>
        <taxon>Ecdysozoa</taxon>
        <taxon>Nematoda</taxon>
        <taxon>Chromadorea</taxon>
        <taxon>Rhabditida</taxon>
        <taxon>Tylenchina</taxon>
        <taxon>Tylenchomorpha</taxon>
        <taxon>Tylenchoidea</taxon>
        <taxon>Meloidogynidae</taxon>
        <taxon>Meloidogyninae</taxon>
        <taxon>Meloidogyne</taxon>
    </lineage>
</organism>
<proteinExistence type="predicted"/>
<dbReference type="EMBL" id="CAJEWN010004234">
    <property type="protein sequence ID" value="CAD2209489.1"/>
    <property type="molecule type" value="Genomic_DNA"/>
</dbReference>